<evidence type="ECO:0000313" key="5">
    <source>
        <dbReference type="Proteomes" id="UP000028302"/>
    </source>
</evidence>
<gene>
    <name evidence="4" type="ORF">C41B8_13480</name>
</gene>
<keyword evidence="2 4" id="KW-0378">Hydrolase</keyword>
<dbReference type="GO" id="GO:0046872">
    <property type="term" value="F:metal ion binding"/>
    <property type="evidence" value="ECO:0007669"/>
    <property type="project" value="UniProtKB-KW"/>
</dbReference>
<dbReference type="InterPro" id="IPR006674">
    <property type="entry name" value="HD_domain"/>
</dbReference>
<organism evidence="4 5">
    <name type="scientific">Salinisphaera hydrothermalis (strain C41B8)</name>
    <dbReference type="NCBI Taxonomy" id="1304275"/>
    <lineage>
        <taxon>Bacteria</taxon>
        <taxon>Pseudomonadati</taxon>
        <taxon>Pseudomonadota</taxon>
        <taxon>Gammaproteobacteria</taxon>
        <taxon>Salinisphaerales</taxon>
        <taxon>Salinisphaeraceae</taxon>
        <taxon>Salinisphaera</taxon>
    </lineage>
</organism>
<keyword evidence="1" id="KW-0479">Metal-binding</keyword>
<dbReference type="SUPFAM" id="SSF109604">
    <property type="entry name" value="HD-domain/PDEase-like"/>
    <property type="match status" value="1"/>
</dbReference>
<proteinExistence type="predicted"/>
<reference evidence="4 5" key="1">
    <citation type="submission" date="2013-03" db="EMBL/GenBank/DDBJ databases">
        <title>Salinisphaera hydrothermalis C41B8 Genome Sequencing.</title>
        <authorList>
            <person name="Li C."/>
            <person name="Lai Q."/>
            <person name="Shao Z."/>
        </authorList>
    </citation>
    <scope>NUCLEOTIDE SEQUENCE [LARGE SCALE GENOMIC DNA]</scope>
    <source>
        <strain evidence="4 5">C41B8</strain>
    </source>
</reference>
<dbReference type="PATRIC" id="fig|1304275.5.peg.2754"/>
<dbReference type="PANTHER" id="PTHR11845">
    <property type="entry name" value="5'-DEOXYNUCLEOTIDASE HDDC2"/>
    <property type="match status" value="1"/>
</dbReference>
<dbReference type="STRING" id="1304275.C41B8_13480"/>
<dbReference type="Gene3D" id="1.10.3210.10">
    <property type="entry name" value="Hypothetical protein af1432"/>
    <property type="match status" value="1"/>
</dbReference>
<evidence type="ECO:0000259" key="3">
    <source>
        <dbReference type="Pfam" id="PF13023"/>
    </source>
</evidence>
<evidence type="ECO:0000256" key="2">
    <source>
        <dbReference type="ARBA" id="ARBA00022801"/>
    </source>
</evidence>
<name>A0A084IJ66_SALHC</name>
<dbReference type="AlphaFoldDB" id="A0A084IJ66"/>
<evidence type="ECO:0000256" key="1">
    <source>
        <dbReference type="ARBA" id="ARBA00022723"/>
    </source>
</evidence>
<keyword evidence="5" id="KW-1185">Reference proteome</keyword>
<protein>
    <submittedName>
        <fullName evidence="4">Metal dependent phosphohydrolase</fullName>
    </submittedName>
</protein>
<dbReference type="InterPro" id="IPR039356">
    <property type="entry name" value="YfbR/HDDC2"/>
</dbReference>
<evidence type="ECO:0000313" key="4">
    <source>
        <dbReference type="EMBL" id="KEZ76750.1"/>
    </source>
</evidence>
<accession>A0A084IJ66</accession>
<dbReference type="EMBL" id="APNK01000023">
    <property type="protein sequence ID" value="KEZ76750.1"/>
    <property type="molecule type" value="Genomic_DNA"/>
</dbReference>
<sequence>MAPLAQPARRHIVPTNLSECMSNDRMREQLAFLAEIDALKTIVRQSPLADRSRRENSAEHSWHLAMFALVFADDATVDTARVIQMLLVHDIVEIDAGDTPIHGDHDRQAVAAREEAAADRLFGILPEDQAANLLALWQEFEAAQTPEARFAKALDRLQPLLLNTLTGGGTWAENGVSEADVLARYGPTIERGSTALWRHARTLVERHFADAGVDRG</sequence>
<dbReference type="PANTHER" id="PTHR11845:SF13">
    <property type="entry name" value="5'-DEOXYNUCLEOTIDASE HDDC2"/>
    <property type="match status" value="1"/>
</dbReference>
<feature type="domain" description="HD" evidence="3">
    <location>
        <begin position="36"/>
        <end position="197"/>
    </location>
</feature>
<dbReference type="Proteomes" id="UP000028302">
    <property type="component" value="Unassembled WGS sequence"/>
</dbReference>
<dbReference type="Pfam" id="PF13023">
    <property type="entry name" value="HD_3"/>
    <property type="match status" value="1"/>
</dbReference>
<dbReference type="GO" id="GO:0005737">
    <property type="term" value="C:cytoplasm"/>
    <property type="evidence" value="ECO:0007669"/>
    <property type="project" value="TreeGrafter"/>
</dbReference>
<dbReference type="eggNOG" id="COG1896">
    <property type="taxonomic scope" value="Bacteria"/>
</dbReference>
<dbReference type="GO" id="GO:0002953">
    <property type="term" value="F:5'-deoxynucleotidase activity"/>
    <property type="evidence" value="ECO:0007669"/>
    <property type="project" value="InterPro"/>
</dbReference>
<comment type="caution">
    <text evidence="4">The sequence shown here is derived from an EMBL/GenBank/DDBJ whole genome shotgun (WGS) entry which is preliminary data.</text>
</comment>